<dbReference type="InterPro" id="IPR004506">
    <property type="entry name" value="MnmA-like"/>
</dbReference>
<sequence length="389" mass="43833">MQSQSNKKACPERSPRVFVGLSGGVDSAVSAALLQRDGFDVTGVFIKAWTPEGYPCSWKEDRRSAIRAAAILDIPFITLDLEKEYKKEVVDYMIAEYKIGRTPNPDVMCNKEIKFGHFLKFALKNGADFVATGHYTRAVASPQSRRGRDEVRVRLEEGTDKNKDQSYFLWTLTQEQLKHILFPIGHLQKSEVRKLAGKFGLPQETKKDSQGLCFLGKIDMKEFLTKYIGTKKGKVLLESGEPIGEHDGAIHYTIGERHGFTINQKSENKSPLYVVRKDIEKNTITVAPKHFGRPSQMLVKNVILEDTNLNDPTSLPPSQKASEGQRKLRETKENLSCRIRYRQQKIKCKIEQKGNEIKITFDEPQMGVSPGQSLVLYQGEICLGGGIIL</sequence>
<feature type="region of interest" description="Interaction with target base in tRNA" evidence="9">
    <location>
        <begin position="104"/>
        <end position="106"/>
    </location>
</feature>
<dbReference type="Pfam" id="PF03054">
    <property type="entry name" value="tRNA_Me_trans"/>
    <property type="match status" value="1"/>
</dbReference>
<dbReference type="GO" id="GO:0005737">
    <property type="term" value="C:cytoplasm"/>
    <property type="evidence" value="ECO:0007669"/>
    <property type="project" value="UniProtKB-SubCell"/>
</dbReference>
<keyword evidence="5 9" id="KW-0067">ATP-binding</keyword>
<reference evidence="13 14" key="1">
    <citation type="journal article" date="2016" name="Nat. Commun.">
        <title>Thousands of microbial genomes shed light on interconnected biogeochemical processes in an aquifer system.</title>
        <authorList>
            <person name="Anantharaman K."/>
            <person name="Brown C.T."/>
            <person name="Hug L.A."/>
            <person name="Sharon I."/>
            <person name="Castelle C.J."/>
            <person name="Probst A.J."/>
            <person name="Thomas B.C."/>
            <person name="Singh A."/>
            <person name="Wilkins M.J."/>
            <person name="Karaoz U."/>
            <person name="Brodie E.L."/>
            <person name="Williams K.H."/>
            <person name="Hubbard S.S."/>
            <person name="Banfield J.F."/>
        </authorList>
    </citation>
    <scope>NUCLEOTIDE SEQUENCE [LARGE SCALE GENOMIC DNA]</scope>
</reference>
<dbReference type="PANTHER" id="PTHR11933:SF5">
    <property type="entry name" value="MITOCHONDRIAL TRNA-SPECIFIC 2-THIOURIDYLASE 1"/>
    <property type="match status" value="1"/>
</dbReference>
<keyword evidence="7" id="KW-1015">Disulfide bond</keyword>
<dbReference type="SUPFAM" id="SSF52402">
    <property type="entry name" value="Adenine nucleotide alpha hydrolases-like"/>
    <property type="match status" value="1"/>
</dbReference>
<proteinExistence type="inferred from homology"/>
<dbReference type="NCBIfam" id="NF001138">
    <property type="entry name" value="PRK00143.1"/>
    <property type="match status" value="1"/>
</dbReference>
<dbReference type="Gene3D" id="2.30.30.280">
    <property type="entry name" value="Adenine nucleotide alpha hydrolases-like domains"/>
    <property type="match status" value="1"/>
</dbReference>
<feature type="active site" description="Cysteine persulfide intermediate" evidence="9">
    <location>
        <position position="213"/>
    </location>
</feature>
<comment type="caution">
    <text evidence="13">The sequence shown here is derived from an EMBL/GenBank/DDBJ whole genome shotgun (WGS) entry which is preliminary data.</text>
</comment>
<dbReference type="CDD" id="cd01998">
    <property type="entry name" value="MnmA_TRMU-like"/>
    <property type="match status" value="1"/>
</dbReference>
<feature type="site" description="Interaction with tRNA" evidence="9">
    <location>
        <position position="134"/>
    </location>
</feature>
<feature type="domain" description="tRNA-specific 2-thiouridylase MnmA-like central" evidence="12">
    <location>
        <begin position="221"/>
        <end position="287"/>
    </location>
</feature>
<comment type="subcellular location">
    <subcellularLocation>
        <location evidence="9">Cytoplasm</location>
    </subcellularLocation>
</comment>
<comment type="function">
    <text evidence="9">Catalyzes the 2-thiolation of uridine at the wobble position (U34) of tRNA, leading to the formation of s(2)U34.</text>
</comment>
<evidence type="ECO:0000256" key="9">
    <source>
        <dbReference type="HAMAP-Rule" id="MF_00144"/>
    </source>
</evidence>
<dbReference type="Gene3D" id="2.40.30.10">
    <property type="entry name" value="Translation factors"/>
    <property type="match status" value="1"/>
</dbReference>
<evidence type="ECO:0000259" key="12">
    <source>
        <dbReference type="Pfam" id="PF20259"/>
    </source>
</evidence>
<keyword evidence="6 9" id="KW-0694">RNA-binding</keyword>
<feature type="site" description="Interaction with tRNA" evidence="9">
    <location>
        <position position="372"/>
    </location>
</feature>
<evidence type="ECO:0000256" key="7">
    <source>
        <dbReference type="ARBA" id="ARBA00023157"/>
    </source>
</evidence>
<evidence type="ECO:0000256" key="5">
    <source>
        <dbReference type="ARBA" id="ARBA00022840"/>
    </source>
</evidence>
<dbReference type="FunFam" id="2.30.30.280:FF:000001">
    <property type="entry name" value="tRNA-specific 2-thiouridylase MnmA"/>
    <property type="match status" value="1"/>
</dbReference>
<comment type="catalytic activity">
    <reaction evidence="8 9">
        <text>S-sulfanyl-L-cysteinyl-[protein] + uridine(34) in tRNA + AH2 + ATP = 2-thiouridine(34) in tRNA + L-cysteinyl-[protein] + A + AMP + diphosphate + H(+)</text>
        <dbReference type="Rhea" id="RHEA:47032"/>
        <dbReference type="Rhea" id="RHEA-COMP:10131"/>
        <dbReference type="Rhea" id="RHEA-COMP:11726"/>
        <dbReference type="Rhea" id="RHEA-COMP:11727"/>
        <dbReference type="Rhea" id="RHEA-COMP:11728"/>
        <dbReference type="ChEBI" id="CHEBI:13193"/>
        <dbReference type="ChEBI" id="CHEBI:15378"/>
        <dbReference type="ChEBI" id="CHEBI:17499"/>
        <dbReference type="ChEBI" id="CHEBI:29950"/>
        <dbReference type="ChEBI" id="CHEBI:30616"/>
        <dbReference type="ChEBI" id="CHEBI:33019"/>
        <dbReference type="ChEBI" id="CHEBI:61963"/>
        <dbReference type="ChEBI" id="CHEBI:65315"/>
        <dbReference type="ChEBI" id="CHEBI:87170"/>
        <dbReference type="ChEBI" id="CHEBI:456215"/>
        <dbReference type="EC" id="2.8.1.13"/>
    </reaction>
</comment>
<evidence type="ECO:0000313" key="13">
    <source>
        <dbReference type="EMBL" id="OHB14434.1"/>
    </source>
</evidence>
<dbReference type="AlphaFoldDB" id="A0A1G2UYH8"/>
<feature type="region of interest" description="Interaction with tRNA" evidence="9">
    <location>
        <begin position="340"/>
        <end position="341"/>
    </location>
</feature>
<dbReference type="InterPro" id="IPR046884">
    <property type="entry name" value="MnmA-like_central"/>
</dbReference>
<evidence type="ECO:0000313" key="14">
    <source>
        <dbReference type="Proteomes" id="UP000177697"/>
    </source>
</evidence>
<dbReference type="EC" id="2.8.1.13" evidence="9"/>
<feature type="region of interest" description="Disordered" evidence="10">
    <location>
        <begin position="309"/>
        <end position="329"/>
    </location>
</feature>
<dbReference type="InterPro" id="IPR014729">
    <property type="entry name" value="Rossmann-like_a/b/a_fold"/>
</dbReference>
<feature type="compositionally biased region" description="Polar residues" evidence="10">
    <location>
        <begin position="309"/>
        <end position="322"/>
    </location>
</feature>
<keyword evidence="2 9" id="KW-0808">Transferase</keyword>
<evidence type="ECO:0000256" key="10">
    <source>
        <dbReference type="SAM" id="MobiDB-lite"/>
    </source>
</evidence>
<dbReference type="PANTHER" id="PTHR11933">
    <property type="entry name" value="TRNA 5-METHYLAMINOMETHYL-2-THIOURIDYLATE -METHYLTRANSFERASE"/>
    <property type="match status" value="1"/>
</dbReference>
<dbReference type="Pfam" id="PF20259">
    <property type="entry name" value="tRNA_Me_trans_M"/>
    <property type="match status" value="1"/>
</dbReference>
<dbReference type="Gene3D" id="3.40.50.620">
    <property type="entry name" value="HUPs"/>
    <property type="match status" value="1"/>
</dbReference>
<evidence type="ECO:0000256" key="2">
    <source>
        <dbReference type="ARBA" id="ARBA00022679"/>
    </source>
</evidence>
<feature type="binding site" evidence="9">
    <location>
        <position position="46"/>
    </location>
    <ligand>
        <name>ATP</name>
        <dbReference type="ChEBI" id="CHEBI:30616"/>
    </ligand>
</feature>
<evidence type="ECO:0000256" key="3">
    <source>
        <dbReference type="ARBA" id="ARBA00022694"/>
    </source>
</evidence>
<dbReference type="GO" id="GO:0103016">
    <property type="term" value="F:tRNA-uridine 2-sulfurtransferase activity"/>
    <property type="evidence" value="ECO:0007669"/>
    <property type="project" value="UniProtKB-EC"/>
</dbReference>
<evidence type="ECO:0000256" key="1">
    <source>
        <dbReference type="ARBA" id="ARBA00022555"/>
    </source>
</evidence>
<dbReference type="InterPro" id="IPR023382">
    <property type="entry name" value="MnmA-like_central_sf"/>
</dbReference>
<dbReference type="InterPro" id="IPR046885">
    <property type="entry name" value="MnmA-like_C"/>
</dbReference>
<keyword evidence="4 9" id="KW-0547">Nucleotide-binding</keyword>
<keyword evidence="3 9" id="KW-0819">tRNA processing</keyword>
<comment type="similarity">
    <text evidence="9">Belongs to the MnmA/TRMU family.</text>
</comment>
<accession>A0A1G2UYH8</accession>
<feature type="binding site" evidence="9">
    <location>
        <position position="133"/>
    </location>
    <ligand>
        <name>ATP</name>
        <dbReference type="ChEBI" id="CHEBI:30616"/>
    </ligand>
</feature>
<feature type="domain" description="tRNA-specific 2-thiouridylase MnmA-like C-terminal" evidence="11">
    <location>
        <begin position="330"/>
        <end position="388"/>
    </location>
</feature>
<dbReference type="NCBIfam" id="TIGR00420">
    <property type="entry name" value="trmU"/>
    <property type="match status" value="1"/>
</dbReference>
<keyword evidence="1 9" id="KW-0820">tRNA-binding</keyword>
<organism evidence="13 14">
    <name type="scientific">Candidatus Zambryskibacteria bacterium RIFOXYC1_FULL_39_10</name>
    <dbReference type="NCBI Taxonomy" id="1802779"/>
    <lineage>
        <taxon>Bacteria</taxon>
        <taxon>Candidatus Zambryskiibacteriota</taxon>
    </lineage>
</organism>
<evidence type="ECO:0000256" key="4">
    <source>
        <dbReference type="ARBA" id="ARBA00022741"/>
    </source>
</evidence>
<keyword evidence="9" id="KW-0963">Cytoplasm</keyword>
<feature type="region of interest" description="Interaction with tRNA" evidence="9">
    <location>
        <begin position="163"/>
        <end position="165"/>
    </location>
</feature>
<dbReference type="EMBL" id="MHWW01000022">
    <property type="protein sequence ID" value="OHB14434.1"/>
    <property type="molecule type" value="Genomic_DNA"/>
</dbReference>
<dbReference type="Pfam" id="PF20258">
    <property type="entry name" value="tRNA_Me_trans_C"/>
    <property type="match status" value="1"/>
</dbReference>
<dbReference type="HAMAP" id="MF_00144">
    <property type="entry name" value="tRNA_thiouridyl_MnmA"/>
    <property type="match status" value="1"/>
</dbReference>
<name>A0A1G2UYH8_9BACT</name>
<evidence type="ECO:0000259" key="11">
    <source>
        <dbReference type="Pfam" id="PF20258"/>
    </source>
</evidence>
<gene>
    <name evidence="9" type="primary">mnmA</name>
    <name evidence="13" type="ORF">A2431_03595</name>
</gene>
<feature type="binding site" evidence="9">
    <location>
        <begin position="20"/>
        <end position="27"/>
    </location>
    <ligand>
        <name>ATP</name>
        <dbReference type="ChEBI" id="CHEBI:30616"/>
    </ligand>
</feature>
<dbReference type="GO" id="GO:0002143">
    <property type="term" value="P:tRNA wobble position uridine thiolation"/>
    <property type="evidence" value="ECO:0007669"/>
    <property type="project" value="TreeGrafter"/>
</dbReference>
<comment type="caution">
    <text evidence="9">Lacks conserved residue(s) required for the propagation of feature annotation.</text>
</comment>
<dbReference type="GO" id="GO:0000049">
    <property type="term" value="F:tRNA binding"/>
    <property type="evidence" value="ECO:0007669"/>
    <property type="project" value="UniProtKB-KW"/>
</dbReference>
<dbReference type="GO" id="GO:0005524">
    <property type="term" value="F:ATP binding"/>
    <property type="evidence" value="ECO:0007669"/>
    <property type="project" value="UniProtKB-KW"/>
</dbReference>
<feature type="active site" description="Nucleophile" evidence="9">
    <location>
        <position position="109"/>
    </location>
</feature>
<protein>
    <recommendedName>
        <fullName evidence="9">tRNA-specific 2-thiouridylase MnmA</fullName>
        <ecNumber evidence="9">2.8.1.13</ecNumber>
    </recommendedName>
</protein>
<evidence type="ECO:0000256" key="6">
    <source>
        <dbReference type="ARBA" id="ARBA00022884"/>
    </source>
</evidence>
<dbReference type="Proteomes" id="UP000177697">
    <property type="component" value="Unassembled WGS sequence"/>
</dbReference>
<evidence type="ECO:0000256" key="8">
    <source>
        <dbReference type="ARBA" id="ARBA00051542"/>
    </source>
</evidence>